<proteinExistence type="predicted"/>
<evidence type="ECO:0000256" key="1">
    <source>
        <dbReference type="SAM" id="MobiDB-lite"/>
    </source>
</evidence>
<comment type="caution">
    <text evidence="3">The sequence shown here is derived from an EMBL/GenBank/DDBJ whole genome shotgun (WGS) entry which is preliminary data.</text>
</comment>
<dbReference type="EMBL" id="JARKIB010000020">
    <property type="protein sequence ID" value="KAJ7768499.1"/>
    <property type="molecule type" value="Genomic_DNA"/>
</dbReference>
<accession>A0AAD7JQK8</accession>
<gene>
    <name evidence="3" type="ORF">B0H16DRAFT_1716489</name>
</gene>
<sequence length="1098" mass="120670">MALALAAPALALSCAPLVLATSPPDPSSTPLNTGSPPSTPCLQAPSDPSSEKRSLQRLQSFFAPMLERCKSPEAFAPSPRSTRPPPWSQAFFCLLNRPTSPRLGAADTSVAEATPQRLSGPCSVGRLGSPKCMPLPLFSVVGSRAFIADYSPFLLFSVTLGLPTELVTEIFLYTFGGVFEFHANQPAYLLAQLSVKHTCRYWSDYMDGNGCLWSLQQVSPHGLAAPMDMWLGRIHSAPLDLVLSFDDLYSLYKPRSTPQAPRLGVRESILRVGPVLGSCARFRIDAEDDFAFPLLMEILQVANGFLLVSLSLTRITFAFLEGRTQLPNLCPSLYSISGTPRLRFVRLKNVTLGWNDRKYYGNAEVIDFSDMLPPVNPAAAQLYAILAAAPFLLRLALCNIECGPLPPIHHPAIFCGYLVELYLHLTGTIGVADVLSRCRMPALRRLSLVLDAEFDLRCILACAGILESVVVFSLQAPALPSDVVSDLWHRSPLVEELDLSAASYDSFEALYSPPGVFCTEHHCPRLKRLVVSDVSPSAMRRFLERRASAGFPVRDLTMFRVVDFFATFEADICWIADHVGYERFHMDPEGAQSSNLDFGLLSLLSSSIVARAPPHPHSHTYNILYPPTLRDSVSAAVAELLSIVSTRALSSHYYGFRRGIVYYRYGFFNIVRRGLGLAVDVPKARETEMVSSSNAVAPGIFNVNRDLLRGLWTELDIFITGVPAFWVNVVVTISTDPSTLSNAIARAGRGALCVVLNLRSAIADWEYDPDEDPDPEQRELVRCLELVNEVSSRWFSLTFRVNREMYLPILVDFLANARAPTLVDADFDSTVAELQHDSPICNGFFPTLLHMRITAFPISWMHTSTFLVLSTLEIRCLSPFQFPSIRAFAALLSSTSGTLRTLVLAGIGFDDLWGEMPHPFDMPVLDHIDLVFVYGNPVQDSLVVSVLALLQAPVLRSFRIGNASDEAATLVALVFEYLASVQALAVAGGAVGRDAASSLLRAPTALVALDLRLAEHDFVGSFASRPEELPALEVLQFNWYDAEAISQFLAGREVCGLPRLRELRCARDEADVMDVRSAEVLTQIQETCGVFLEVGFDS</sequence>
<feature type="chain" id="PRO_5041976382" description="F-box domain-containing protein" evidence="2">
    <location>
        <begin position="21"/>
        <end position="1098"/>
    </location>
</feature>
<name>A0AAD7JQK8_9AGAR</name>
<evidence type="ECO:0000313" key="4">
    <source>
        <dbReference type="Proteomes" id="UP001215598"/>
    </source>
</evidence>
<dbReference type="AlphaFoldDB" id="A0AAD7JQK8"/>
<feature type="signal peptide" evidence="2">
    <location>
        <begin position="1"/>
        <end position="20"/>
    </location>
</feature>
<dbReference type="Proteomes" id="UP001215598">
    <property type="component" value="Unassembled WGS sequence"/>
</dbReference>
<evidence type="ECO:0000313" key="3">
    <source>
        <dbReference type="EMBL" id="KAJ7768499.1"/>
    </source>
</evidence>
<keyword evidence="4" id="KW-1185">Reference proteome</keyword>
<feature type="region of interest" description="Disordered" evidence="1">
    <location>
        <begin position="21"/>
        <end position="50"/>
    </location>
</feature>
<evidence type="ECO:0000256" key="2">
    <source>
        <dbReference type="SAM" id="SignalP"/>
    </source>
</evidence>
<keyword evidence="2" id="KW-0732">Signal</keyword>
<protein>
    <recommendedName>
        <fullName evidence="5">F-box domain-containing protein</fullName>
    </recommendedName>
</protein>
<evidence type="ECO:0008006" key="5">
    <source>
        <dbReference type="Google" id="ProtNLM"/>
    </source>
</evidence>
<organism evidence="3 4">
    <name type="scientific">Mycena metata</name>
    <dbReference type="NCBI Taxonomy" id="1033252"/>
    <lineage>
        <taxon>Eukaryota</taxon>
        <taxon>Fungi</taxon>
        <taxon>Dikarya</taxon>
        <taxon>Basidiomycota</taxon>
        <taxon>Agaricomycotina</taxon>
        <taxon>Agaricomycetes</taxon>
        <taxon>Agaricomycetidae</taxon>
        <taxon>Agaricales</taxon>
        <taxon>Marasmiineae</taxon>
        <taxon>Mycenaceae</taxon>
        <taxon>Mycena</taxon>
    </lineage>
</organism>
<reference evidence="3" key="1">
    <citation type="submission" date="2023-03" db="EMBL/GenBank/DDBJ databases">
        <title>Massive genome expansion in bonnet fungi (Mycena s.s.) driven by repeated elements and novel gene families across ecological guilds.</title>
        <authorList>
            <consortium name="Lawrence Berkeley National Laboratory"/>
            <person name="Harder C.B."/>
            <person name="Miyauchi S."/>
            <person name="Viragh M."/>
            <person name="Kuo A."/>
            <person name="Thoen E."/>
            <person name="Andreopoulos B."/>
            <person name="Lu D."/>
            <person name="Skrede I."/>
            <person name="Drula E."/>
            <person name="Henrissat B."/>
            <person name="Morin E."/>
            <person name="Kohler A."/>
            <person name="Barry K."/>
            <person name="LaButti K."/>
            <person name="Morin E."/>
            <person name="Salamov A."/>
            <person name="Lipzen A."/>
            <person name="Mereny Z."/>
            <person name="Hegedus B."/>
            <person name="Baldrian P."/>
            <person name="Stursova M."/>
            <person name="Weitz H."/>
            <person name="Taylor A."/>
            <person name="Grigoriev I.V."/>
            <person name="Nagy L.G."/>
            <person name="Martin F."/>
            <person name="Kauserud H."/>
        </authorList>
    </citation>
    <scope>NUCLEOTIDE SEQUENCE</scope>
    <source>
        <strain evidence="3">CBHHK182m</strain>
    </source>
</reference>